<name>A0A7R8HFL8_LEPSM</name>
<dbReference type="OrthoDB" id="1029639at2759"/>
<dbReference type="EMBL" id="HG994588">
    <property type="protein sequence ID" value="CAF3046837.1"/>
    <property type="molecule type" value="Genomic_DNA"/>
</dbReference>
<reference evidence="1" key="1">
    <citation type="submission" date="2021-02" db="EMBL/GenBank/DDBJ databases">
        <authorList>
            <person name="Bekaert M."/>
        </authorList>
    </citation>
    <scope>NUCLEOTIDE SEQUENCE</scope>
    <source>
        <strain evidence="1">IoA-00</strain>
    </source>
</reference>
<dbReference type="GO" id="GO:0031210">
    <property type="term" value="F:phosphatidylcholine binding"/>
    <property type="evidence" value="ECO:0007669"/>
    <property type="project" value="TreeGrafter"/>
</dbReference>
<dbReference type="InterPro" id="IPR051634">
    <property type="entry name" value="Extended_Synaptotagmin"/>
</dbReference>
<dbReference type="PANTHER" id="PTHR45761">
    <property type="entry name" value="EXTENDED SYNAPTOTAGMIN-LIKE PROTEIN 2, ISOFORM C"/>
    <property type="match status" value="1"/>
</dbReference>
<dbReference type="GO" id="GO:0005509">
    <property type="term" value="F:calcium ion binding"/>
    <property type="evidence" value="ECO:0007669"/>
    <property type="project" value="TreeGrafter"/>
</dbReference>
<dbReference type="Proteomes" id="UP000675881">
    <property type="component" value="Chromosome 9"/>
</dbReference>
<protein>
    <submittedName>
        <fullName evidence="1">(salmon louse) hypothetical protein</fullName>
    </submittedName>
</protein>
<dbReference type="GO" id="GO:0005544">
    <property type="term" value="F:calcium-dependent phospholipid binding"/>
    <property type="evidence" value="ECO:0007669"/>
    <property type="project" value="TreeGrafter"/>
</dbReference>
<accession>A0A7R8HFL8</accession>
<evidence type="ECO:0000313" key="2">
    <source>
        <dbReference type="Proteomes" id="UP000675881"/>
    </source>
</evidence>
<gene>
    <name evidence="1" type="ORF">LSAA_15201</name>
</gene>
<dbReference type="GO" id="GO:0005789">
    <property type="term" value="C:endoplasmic reticulum membrane"/>
    <property type="evidence" value="ECO:0007669"/>
    <property type="project" value="TreeGrafter"/>
</dbReference>
<dbReference type="PANTHER" id="PTHR45761:SF1">
    <property type="entry name" value="EXTENDED SYNAPTOTAGMIN-LIKE PROTEIN 2, ISOFORM C"/>
    <property type="match status" value="1"/>
</dbReference>
<organism evidence="1 2">
    <name type="scientific">Lepeophtheirus salmonis</name>
    <name type="common">Salmon louse</name>
    <name type="synonym">Caligus salmonis</name>
    <dbReference type="NCBI Taxonomy" id="72036"/>
    <lineage>
        <taxon>Eukaryota</taxon>
        <taxon>Metazoa</taxon>
        <taxon>Ecdysozoa</taxon>
        <taxon>Arthropoda</taxon>
        <taxon>Crustacea</taxon>
        <taxon>Multicrustacea</taxon>
        <taxon>Hexanauplia</taxon>
        <taxon>Copepoda</taxon>
        <taxon>Siphonostomatoida</taxon>
        <taxon>Caligidae</taxon>
        <taxon>Lepeophtheirus</taxon>
    </lineage>
</organism>
<dbReference type="GO" id="GO:0008429">
    <property type="term" value="F:phosphatidylethanolamine binding"/>
    <property type="evidence" value="ECO:0007669"/>
    <property type="project" value="TreeGrafter"/>
</dbReference>
<dbReference type="AlphaFoldDB" id="A0A7R8HFL8"/>
<proteinExistence type="predicted"/>
<sequence length="170" mass="19315">MMKAVGDEKWTQNVVEQLSPQAEEYASDVLHNDVEPIIQNVMSQNGLPGTFKFNNIDFGIIPPKLLNVKTHKKQEGNETTIIIDGDGVKDLRLFSRGRIVLKPTSKKALPFFVGGAQFYLLETPIISFDLDGIAAVCDWPLIREKVRKELYESINKKNRLPKQNYNPFIK</sequence>
<evidence type="ECO:0000313" key="1">
    <source>
        <dbReference type="EMBL" id="CAF3046837.1"/>
    </source>
</evidence>
<dbReference type="GO" id="GO:0035091">
    <property type="term" value="F:phosphatidylinositol binding"/>
    <property type="evidence" value="ECO:0007669"/>
    <property type="project" value="TreeGrafter"/>
</dbReference>
<keyword evidence="2" id="KW-1185">Reference proteome</keyword>